<comment type="caution">
    <text evidence="1">The sequence shown here is derived from an EMBL/GenBank/DDBJ whole genome shotgun (WGS) entry which is preliminary data.</text>
</comment>
<sequence>MLEIDEAKARGAVLSKELELKQRQFTGGVAEMDDVRVVHERCSAQRAEIRKLQDELSHRQKADAAQTEIQRILSVVS</sequence>
<accession>A0A103ZDE6</accession>
<reference evidence="1 2" key="1">
    <citation type="submission" date="2015-11" db="EMBL/GenBank/DDBJ databases">
        <title>Expanding the genomic diversity of Burkholderia species for the development of highly accurate diagnostics.</title>
        <authorList>
            <person name="Sahl J."/>
            <person name="Keim P."/>
            <person name="Wagner D."/>
        </authorList>
    </citation>
    <scope>NUCLEOTIDE SEQUENCE [LARGE SCALE GENOMIC DNA]</scope>
    <source>
        <strain evidence="1 2">MSMB1302</strain>
    </source>
</reference>
<gene>
    <name evidence="1" type="ORF">WS90_21545</name>
</gene>
<name>A0A103ZDE6_BURCE</name>
<proteinExistence type="predicted"/>
<organism evidence="1 2">
    <name type="scientific">Burkholderia cepacia</name>
    <name type="common">Pseudomonas cepacia</name>
    <dbReference type="NCBI Taxonomy" id="292"/>
    <lineage>
        <taxon>Bacteria</taxon>
        <taxon>Pseudomonadati</taxon>
        <taxon>Pseudomonadota</taxon>
        <taxon>Betaproteobacteria</taxon>
        <taxon>Burkholderiales</taxon>
        <taxon>Burkholderiaceae</taxon>
        <taxon>Burkholderia</taxon>
        <taxon>Burkholderia cepacia complex</taxon>
    </lineage>
</organism>
<protein>
    <submittedName>
        <fullName evidence="1">Uncharacterized protein</fullName>
    </submittedName>
</protein>
<evidence type="ECO:0000313" key="2">
    <source>
        <dbReference type="Proteomes" id="UP000069001"/>
    </source>
</evidence>
<dbReference type="AlphaFoldDB" id="A0A103ZDE6"/>
<evidence type="ECO:0000313" key="1">
    <source>
        <dbReference type="EMBL" id="KVK77741.1"/>
    </source>
</evidence>
<dbReference type="EMBL" id="LOYH01000082">
    <property type="protein sequence ID" value="KVK77741.1"/>
    <property type="molecule type" value="Genomic_DNA"/>
</dbReference>
<dbReference type="Proteomes" id="UP000069001">
    <property type="component" value="Unassembled WGS sequence"/>
</dbReference>